<sequence>MVARGFSNSFQRSKLSSSQIHYASTKSQSPNEGRRRWKLQVAQKFWASSEKTLSSTTAGGTDVNADFHMDGDPFDEVSTNREELGILLRTDFSDEAAWLAFCSRLEEGEREFTASPLEEEVTMMVDQPEPNKASPNGTAPTTTAEDDSDESDDENSLSAIFHVVNPSLPQERALLTNISNLAALRLFNDVDVRQTPIPPPDTKRIRPPNRLVDSGGWQEVYVGKNLWIYDAKSNSDQCVRVVSQTSSDMYGTATADSWRARVSHICELQVNLSSGAMKIDFGGLDRWDYAERQRNMQEAETAGVL</sequence>
<keyword evidence="3" id="KW-1185">Reference proteome</keyword>
<comment type="caution">
    <text evidence="2">The sequence shown here is derived from an EMBL/GenBank/DDBJ whole genome shotgun (WGS) entry which is preliminary data.</text>
</comment>
<reference evidence="2" key="1">
    <citation type="journal article" date="2020" name="New Phytol.">
        <title>Comparative genomics reveals dynamic genome evolution in host specialist ectomycorrhizal fungi.</title>
        <authorList>
            <person name="Lofgren L.A."/>
            <person name="Nguyen N.H."/>
            <person name="Vilgalys R."/>
            <person name="Ruytinx J."/>
            <person name="Liao H.L."/>
            <person name="Branco S."/>
            <person name="Kuo A."/>
            <person name="LaButti K."/>
            <person name="Lipzen A."/>
            <person name="Andreopoulos W."/>
            <person name="Pangilinan J."/>
            <person name="Riley R."/>
            <person name="Hundley H."/>
            <person name="Na H."/>
            <person name="Barry K."/>
            <person name="Grigoriev I.V."/>
            <person name="Stajich J.E."/>
            <person name="Kennedy P.G."/>
        </authorList>
    </citation>
    <scope>NUCLEOTIDE SEQUENCE</scope>
    <source>
        <strain evidence="2">MN1</strain>
    </source>
</reference>
<name>A0A9P7JCZ8_9AGAM</name>
<dbReference type="EMBL" id="JABBWG010000017">
    <property type="protein sequence ID" value="KAG1815980.1"/>
    <property type="molecule type" value="Genomic_DNA"/>
</dbReference>
<feature type="compositionally biased region" description="Polar residues" evidence="1">
    <location>
        <begin position="133"/>
        <end position="143"/>
    </location>
</feature>
<dbReference type="Proteomes" id="UP000807769">
    <property type="component" value="Unassembled WGS sequence"/>
</dbReference>
<gene>
    <name evidence="2" type="ORF">BJ212DRAFT_1481039</name>
</gene>
<feature type="compositionally biased region" description="Acidic residues" evidence="1">
    <location>
        <begin position="144"/>
        <end position="155"/>
    </location>
</feature>
<proteinExistence type="predicted"/>
<dbReference type="RefSeq" id="XP_041192786.1">
    <property type="nucleotide sequence ID" value="XM_041340198.1"/>
</dbReference>
<dbReference type="GeneID" id="64634214"/>
<feature type="region of interest" description="Disordered" evidence="1">
    <location>
        <begin position="127"/>
        <end position="155"/>
    </location>
</feature>
<dbReference type="OrthoDB" id="204784at2759"/>
<evidence type="ECO:0000313" key="3">
    <source>
        <dbReference type="Proteomes" id="UP000807769"/>
    </source>
</evidence>
<accession>A0A9P7JCZ8</accession>
<protein>
    <submittedName>
        <fullName evidence="2">Uncharacterized protein</fullName>
    </submittedName>
</protein>
<evidence type="ECO:0000313" key="2">
    <source>
        <dbReference type="EMBL" id="KAG1815980.1"/>
    </source>
</evidence>
<evidence type="ECO:0000256" key="1">
    <source>
        <dbReference type="SAM" id="MobiDB-lite"/>
    </source>
</evidence>
<organism evidence="2 3">
    <name type="scientific">Suillus subaureus</name>
    <dbReference type="NCBI Taxonomy" id="48587"/>
    <lineage>
        <taxon>Eukaryota</taxon>
        <taxon>Fungi</taxon>
        <taxon>Dikarya</taxon>
        <taxon>Basidiomycota</taxon>
        <taxon>Agaricomycotina</taxon>
        <taxon>Agaricomycetes</taxon>
        <taxon>Agaricomycetidae</taxon>
        <taxon>Boletales</taxon>
        <taxon>Suillineae</taxon>
        <taxon>Suillaceae</taxon>
        <taxon>Suillus</taxon>
    </lineage>
</organism>
<feature type="region of interest" description="Disordered" evidence="1">
    <location>
        <begin position="1"/>
        <end position="35"/>
    </location>
</feature>
<feature type="compositionally biased region" description="Polar residues" evidence="1">
    <location>
        <begin position="1"/>
        <end position="31"/>
    </location>
</feature>
<dbReference type="AlphaFoldDB" id="A0A9P7JCZ8"/>